<protein>
    <submittedName>
        <fullName evidence="1">Uncharacterized protein</fullName>
    </submittedName>
</protein>
<evidence type="ECO:0000313" key="2">
    <source>
        <dbReference type="Proteomes" id="UP000050525"/>
    </source>
</evidence>
<name>A0A151MJV2_ALLMI</name>
<comment type="caution">
    <text evidence="1">The sequence shown here is derived from an EMBL/GenBank/DDBJ whole genome shotgun (WGS) entry which is preliminary data.</text>
</comment>
<reference evidence="1 2" key="1">
    <citation type="journal article" date="2012" name="Genome Biol.">
        <title>Sequencing three crocodilian genomes to illuminate the evolution of archosaurs and amniotes.</title>
        <authorList>
            <person name="St John J.A."/>
            <person name="Braun E.L."/>
            <person name="Isberg S.R."/>
            <person name="Miles L.G."/>
            <person name="Chong A.Y."/>
            <person name="Gongora J."/>
            <person name="Dalzell P."/>
            <person name="Moran C."/>
            <person name="Bed'hom B."/>
            <person name="Abzhanov A."/>
            <person name="Burgess S.C."/>
            <person name="Cooksey A.M."/>
            <person name="Castoe T.A."/>
            <person name="Crawford N.G."/>
            <person name="Densmore L.D."/>
            <person name="Drew J.C."/>
            <person name="Edwards S.V."/>
            <person name="Faircloth B.C."/>
            <person name="Fujita M.K."/>
            <person name="Greenwold M.J."/>
            <person name="Hoffmann F.G."/>
            <person name="Howard J.M."/>
            <person name="Iguchi T."/>
            <person name="Janes D.E."/>
            <person name="Khan S.Y."/>
            <person name="Kohno S."/>
            <person name="de Koning A.J."/>
            <person name="Lance S.L."/>
            <person name="McCarthy F.M."/>
            <person name="McCormack J.E."/>
            <person name="Merchant M.E."/>
            <person name="Peterson D.G."/>
            <person name="Pollock D.D."/>
            <person name="Pourmand N."/>
            <person name="Raney B.J."/>
            <person name="Roessler K.A."/>
            <person name="Sanford J.R."/>
            <person name="Sawyer R.H."/>
            <person name="Schmidt C.J."/>
            <person name="Triplett E.W."/>
            <person name="Tuberville T.D."/>
            <person name="Venegas-Anaya M."/>
            <person name="Howard J.T."/>
            <person name="Jarvis E.D."/>
            <person name="Guillette L.J.Jr."/>
            <person name="Glenn T.C."/>
            <person name="Green R.E."/>
            <person name="Ray D.A."/>
        </authorList>
    </citation>
    <scope>NUCLEOTIDE SEQUENCE [LARGE SCALE GENOMIC DNA]</scope>
    <source>
        <strain evidence="1">KSC_2009_1</strain>
    </source>
</reference>
<gene>
    <name evidence="1" type="ORF">Y1Q_0017829</name>
</gene>
<accession>A0A151MJV2</accession>
<proteinExistence type="predicted"/>
<dbReference type="AlphaFoldDB" id="A0A151MJV2"/>
<dbReference type="Proteomes" id="UP000050525">
    <property type="component" value="Unassembled WGS sequence"/>
</dbReference>
<dbReference type="EMBL" id="AKHW03006032">
    <property type="protein sequence ID" value="KYO24743.1"/>
    <property type="molecule type" value="Genomic_DNA"/>
</dbReference>
<sequence>MERSPSPHRPHQVYWQNLGWAHKLAPGAIDCTDPTSLLDIVTGTAVHHIPKEQTAYMNGFLSMDEKLPRRECVFPYGVTTYPEPMLTHWSNLLQ</sequence>
<organism evidence="1 2">
    <name type="scientific">Alligator mississippiensis</name>
    <name type="common">American alligator</name>
    <dbReference type="NCBI Taxonomy" id="8496"/>
    <lineage>
        <taxon>Eukaryota</taxon>
        <taxon>Metazoa</taxon>
        <taxon>Chordata</taxon>
        <taxon>Craniata</taxon>
        <taxon>Vertebrata</taxon>
        <taxon>Euteleostomi</taxon>
        <taxon>Archelosauria</taxon>
        <taxon>Archosauria</taxon>
        <taxon>Crocodylia</taxon>
        <taxon>Alligatoridae</taxon>
        <taxon>Alligatorinae</taxon>
        <taxon>Alligator</taxon>
    </lineage>
</organism>
<keyword evidence="2" id="KW-1185">Reference proteome</keyword>
<evidence type="ECO:0000313" key="1">
    <source>
        <dbReference type="EMBL" id="KYO24743.1"/>
    </source>
</evidence>